<reference evidence="4" key="1">
    <citation type="submission" date="2022-04" db="EMBL/GenBank/DDBJ databases">
        <title>Hymenobacter sp. isolated from the air.</title>
        <authorList>
            <person name="Won M."/>
            <person name="Lee C.-M."/>
            <person name="Woen H.-Y."/>
            <person name="Kwon S.-W."/>
        </authorList>
    </citation>
    <scope>NUCLEOTIDE SEQUENCE</scope>
    <source>
        <strain evidence="4">5116S-3</strain>
    </source>
</reference>
<dbReference type="RefSeq" id="WP_244677419.1">
    <property type="nucleotide sequence ID" value="NZ_CP095046.1"/>
</dbReference>
<evidence type="ECO:0000313" key="5">
    <source>
        <dbReference type="Proteomes" id="UP000831796"/>
    </source>
</evidence>
<dbReference type="Pfam" id="PF00144">
    <property type="entry name" value="Beta-lactamase"/>
    <property type="match status" value="1"/>
</dbReference>
<keyword evidence="5" id="KW-1185">Reference proteome</keyword>
<dbReference type="Pfam" id="PF11954">
    <property type="entry name" value="DUF3471"/>
    <property type="match status" value="1"/>
</dbReference>
<gene>
    <name evidence="4" type="ORF">MUN79_09375</name>
</gene>
<keyword evidence="1" id="KW-0732">Signal</keyword>
<organism evidence="4 5">
    <name type="scientific">Hymenobacter cellulosilyticus</name>
    <dbReference type="NCBI Taxonomy" id="2932248"/>
    <lineage>
        <taxon>Bacteria</taxon>
        <taxon>Pseudomonadati</taxon>
        <taxon>Bacteroidota</taxon>
        <taxon>Cytophagia</taxon>
        <taxon>Cytophagales</taxon>
        <taxon>Hymenobacteraceae</taxon>
        <taxon>Hymenobacter</taxon>
    </lineage>
</organism>
<dbReference type="AlphaFoldDB" id="A0A8T9QAA3"/>
<dbReference type="PANTHER" id="PTHR46825">
    <property type="entry name" value="D-ALANYL-D-ALANINE-CARBOXYPEPTIDASE/ENDOPEPTIDASE AMPH"/>
    <property type="match status" value="1"/>
</dbReference>
<feature type="domain" description="Peptidase S12 Pab87-related C-terminal" evidence="3">
    <location>
        <begin position="422"/>
        <end position="510"/>
    </location>
</feature>
<protein>
    <submittedName>
        <fullName evidence="4">Serine hydrolase</fullName>
    </submittedName>
</protein>
<dbReference type="KEGG" id="hcu:MUN79_09375"/>
<dbReference type="InterPro" id="IPR012338">
    <property type="entry name" value="Beta-lactam/transpept-like"/>
</dbReference>
<keyword evidence="4" id="KW-0378">Hydrolase</keyword>
<dbReference type="Proteomes" id="UP000831796">
    <property type="component" value="Chromosome"/>
</dbReference>
<evidence type="ECO:0000256" key="1">
    <source>
        <dbReference type="SAM" id="SignalP"/>
    </source>
</evidence>
<feature type="signal peptide" evidence="1">
    <location>
        <begin position="1"/>
        <end position="25"/>
    </location>
</feature>
<dbReference type="PANTHER" id="PTHR46825:SF15">
    <property type="entry name" value="BETA-LACTAMASE-RELATED DOMAIN-CONTAINING PROTEIN"/>
    <property type="match status" value="1"/>
</dbReference>
<sequence length="517" mass="57265">MPTLFSRLTALSALSLSLLTGGAPAATAQQRTPSRFMTDSLDRYIERGMRQWQIPGLAVVVVKNGQVVVSKGYGVRAVGKPEPVDANTLFMIASNTKLFTGTALAKLEDDKKLSLDDRVTKYLPGFRLYDSVSTRLVTVRDLMGHHFGTKTFQGDFTFWDSDLSRAEVVNRMRLLKPNGQFRKDYGYCNAGFVAAGQVIPAATGGTTWDDYVQQNLLQPLGMTSTYTGTAGFGQRPNIALPYSNTFGPLALMPFDHIDNIGPCGSMVSNVTDLAKWLRFQLDSGRYEGKRLMSWASLRKTRDPNTLLSTRKSGMLPTHYMTYGLGVFTADYAGSQVFWHTGGATGQVSNVCFVPEEQLGIAILTNNDNQSFFEALRYQILDSYLGVPYVNRSAAYLQGAKTGDRETYTAVAKLQKRVDQKKKLPLTLDAYTGQFTHPLFGPITIAKKGKQLVVSFSNHPNLTATLDYMDGQEFRATYSNPSYGIFPAIFKVDGQQAASVEMRINPFIEYDSYLFSRL</sequence>
<evidence type="ECO:0000259" key="3">
    <source>
        <dbReference type="Pfam" id="PF11954"/>
    </source>
</evidence>
<dbReference type="GO" id="GO:0016787">
    <property type="term" value="F:hydrolase activity"/>
    <property type="evidence" value="ECO:0007669"/>
    <property type="project" value="UniProtKB-KW"/>
</dbReference>
<evidence type="ECO:0000313" key="4">
    <source>
        <dbReference type="EMBL" id="UOQ74075.1"/>
    </source>
</evidence>
<proteinExistence type="predicted"/>
<dbReference type="InterPro" id="IPR001466">
    <property type="entry name" value="Beta-lactam-related"/>
</dbReference>
<dbReference type="Gene3D" id="3.40.710.10">
    <property type="entry name" value="DD-peptidase/beta-lactamase superfamily"/>
    <property type="match status" value="1"/>
</dbReference>
<dbReference type="InterPro" id="IPR050491">
    <property type="entry name" value="AmpC-like"/>
</dbReference>
<name>A0A8T9QAA3_9BACT</name>
<feature type="domain" description="Beta-lactamase-related" evidence="2">
    <location>
        <begin position="41"/>
        <end position="380"/>
    </location>
</feature>
<dbReference type="InterPro" id="IPR021860">
    <property type="entry name" value="Peptidase_S12_Pab87-rel_C"/>
</dbReference>
<dbReference type="Gene3D" id="2.40.128.600">
    <property type="match status" value="1"/>
</dbReference>
<feature type="chain" id="PRO_5035796959" evidence="1">
    <location>
        <begin position="26"/>
        <end position="517"/>
    </location>
</feature>
<dbReference type="SUPFAM" id="SSF56601">
    <property type="entry name" value="beta-lactamase/transpeptidase-like"/>
    <property type="match status" value="1"/>
</dbReference>
<dbReference type="EMBL" id="CP095046">
    <property type="protein sequence ID" value="UOQ74075.1"/>
    <property type="molecule type" value="Genomic_DNA"/>
</dbReference>
<evidence type="ECO:0000259" key="2">
    <source>
        <dbReference type="Pfam" id="PF00144"/>
    </source>
</evidence>
<accession>A0A8T9QAA3</accession>